<organism evidence="1 2">
    <name type="scientific">Fibrella aestuarina BUZ 2</name>
    <dbReference type="NCBI Taxonomy" id="1166018"/>
    <lineage>
        <taxon>Bacteria</taxon>
        <taxon>Pseudomonadati</taxon>
        <taxon>Bacteroidota</taxon>
        <taxon>Cytophagia</taxon>
        <taxon>Cytophagales</taxon>
        <taxon>Spirosomataceae</taxon>
        <taxon>Fibrella</taxon>
    </lineage>
</organism>
<name>I0KBP1_9BACT</name>
<gene>
    <name evidence="1" type="ORF">FAES_3537</name>
</gene>
<dbReference type="HOGENOM" id="CLU_3289986_0_0_10"/>
<protein>
    <submittedName>
        <fullName evidence="1">Uncharacterized protein</fullName>
    </submittedName>
</protein>
<sequence length="40" mass="4290">MVQKYGSDFNVQLSAQFFLQKLTVTAGNSRLATPATGLVS</sequence>
<dbReference type="EMBL" id="HE796683">
    <property type="protein sequence ID" value="CCH01544.1"/>
    <property type="molecule type" value="Genomic_DNA"/>
</dbReference>
<proteinExistence type="predicted"/>
<dbReference type="KEGG" id="fae:FAES_3537"/>
<evidence type="ECO:0000313" key="2">
    <source>
        <dbReference type="Proteomes" id="UP000011058"/>
    </source>
</evidence>
<keyword evidence="2" id="KW-1185">Reference proteome</keyword>
<accession>I0KBP1</accession>
<evidence type="ECO:0000313" key="1">
    <source>
        <dbReference type="EMBL" id="CCH01544.1"/>
    </source>
</evidence>
<dbReference type="AlphaFoldDB" id="I0KBP1"/>
<dbReference type="Proteomes" id="UP000011058">
    <property type="component" value="Chromosome"/>
</dbReference>
<reference evidence="1 2" key="1">
    <citation type="journal article" date="2012" name="J. Bacteriol.">
        <title>Genome Sequence of Fibrella aestuarina BUZ 2T, a Filamentous Marine Bacterium.</title>
        <authorList>
            <person name="Filippini M."/>
            <person name="Qi W."/>
            <person name="Blom J."/>
            <person name="Goesmann A."/>
            <person name="Smits T.H."/>
            <person name="Bagheri H.C."/>
        </authorList>
    </citation>
    <scope>NUCLEOTIDE SEQUENCE [LARGE SCALE GENOMIC DNA]</scope>
    <source>
        <strain evidence="2">BUZ 2T</strain>
    </source>
</reference>